<dbReference type="AlphaFoldDB" id="A0A0E9TAI9"/>
<accession>A0A0E9TAI9</accession>
<dbReference type="EMBL" id="GBXM01058672">
    <property type="protein sequence ID" value="JAH49905.1"/>
    <property type="molecule type" value="Transcribed_RNA"/>
</dbReference>
<organism evidence="1">
    <name type="scientific">Anguilla anguilla</name>
    <name type="common">European freshwater eel</name>
    <name type="synonym">Muraena anguilla</name>
    <dbReference type="NCBI Taxonomy" id="7936"/>
    <lineage>
        <taxon>Eukaryota</taxon>
        <taxon>Metazoa</taxon>
        <taxon>Chordata</taxon>
        <taxon>Craniata</taxon>
        <taxon>Vertebrata</taxon>
        <taxon>Euteleostomi</taxon>
        <taxon>Actinopterygii</taxon>
        <taxon>Neopterygii</taxon>
        <taxon>Teleostei</taxon>
        <taxon>Anguilliformes</taxon>
        <taxon>Anguillidae</taxon>
        <taxon>Anguilla</taxon>
    </lineage>
</organism>
<sequence length="38" mass="4348">MQVPAKLANCMLHRQIDTESLACYRHCRCTPRSISRAS</sequence>
<reference evidence="1" key="1">
    <citation type="submission" date="2014-11" db="EMBL/GenBank/DDBJ databases">
        <authorList>
            <person name="Amaro Gonzalez C."/>
        </authorList>
    </citation>
    <scope>NUCLEOTIDE SEQUENCE</scope>
</reference>
<proteinExistence type="predicted"/>
<reference evidence="1" key="2">
    <citation type="journal article" date="2015" name="Fish Shellfish Immunol.">
        <title>Early steps in the European eel (Anguilla anguilla)-Vibrio vulnificus interaction in the gills: Role of the RtxA13 toxin.</title>
        <authorList>
            <person name="Callol A."/>
            <person name="Pajuelo D."/>
            <person name="Ebbesson L."/>
            <person name="Teles M."/>
            <person name="MacKenzie S."/>
            <person name="Amaro C."/>
        </authorList>
    </citation>
    <scope>NUCLEOTIDE SEQUENCE</scope>
</reference>
<name>A0A0E9TAI9_ANGAN</name>
<protein>
    <submittedName>
        <fullName evidence="1">Uncharacterized protein</fullName>
    </submittedName>
</protein>
<evidence type="ECO:0000313" key="1">
    <source>
        <dbReference type="EMBL" id="JAH49905.1"/>
    </source>
</evidence>